<name>A0ABC8CTM5_CLOBO</name>
<evidence type="ECO:0000313" key="3">
    <source>
        <dbReference type="EMBL" id="AVQ39001.1"/>
    </source>
</evidence>
<dbReference type="PANTHER" id="PTHR45947:SF3">
    <property type="entry name" value="SULFOQUINOVOSYL TRANSFERASE SQD2"/>
    <property type="match status" value="1"/>
</dbReference>
<dbReference type="Pfam" id="PF00534">
    <property type="entry name" value="Glycos_transf_1"/>
    <property type="match status" value="1"/>
</dbReference>
<evidence type="ECO:0000259" key="1">
    <source>
        <dbReference type="Pfam" id="PF00534"/>
    </source>
</evidence>
<dbReference type="AlphaFoldDB" id="A0ABC8CTM5"/>
<dbReference type="Gene3D" id="3.40.50.2000">
    <property type="entry name" value="Glycogen Phosphorylase B"/>
    <property type="match status" value="2"/>
</dbReference>
<sequence>MKQENIHVLVIPSWYPTLESPLSGIFFKEQTENLLDFNVKVGVVYPEVRWLSTFSISKFKKNHFQVKEYNEDGLTVIRMHGWNVFPKFPVKRDMYWVNKAIQLSEKYMNKYGKPDVIHAHSTLWGGYAAMILSQKYNIPYVVTEHLTEFARGLIEEWKIPYINKVFDNANKALAVSSPFANLLQKYSKNNKMEVLHNPVDMEFFDVPKARSKEPFTFLTVAFLAHKKGIDILIKAFDKAFKGKNNIKLKIGGDGDERSNLEKLANDLGLSEQVEFLGILSRDMVKSKMKSSNVFVLPSRFETFGIVYIEALATGIPAIGTKCGGPEDIVSEDVGKLVEVGDIDALAEAMLYVYENYESYDSCKLREYCSDNFSKEAVTTKLIKIYNDII</sequence>
<evidence type="ECO:0000259" key="2">
    <source>
        <dbReference type="Pfam" id="PF13439"/>
    </source>
</evidence>
<dbReference type="Pfam" id="PF13439">
    <property type="entry name" value="Glyco_transf_4"/>
    <property type="match status" value="1"/>
</dbReference>
<dbReference type="SUPFAM" id="SSF53756">
    <property type="entry name" value="UDP-Glycosyltransferase/glycogen phosphorylase"/>
    <property type="match status" value="1"/>
</dbReference>
<dbReference type="RefSeq" id="WP_159035083.1">
    <property type="nucleotide sequence ID" value="NZ_CP027777.1"/>
</dbReference>
<dbReference type="InterPro" id="IPR028098">
    <property type="entry name" value="Glyco_trans_4-like_N"/>
</dbReference>
<dbReference type="Proteomes" id="UP000240615">
    <property type="component" value="Chromosome"/>
</dbReference>
<dbReference type="PANTHER" id="PTHR45947">
    <property type="entry name" value="SULFOQUINOVOSYL TRANSFERASE SQD2"/>
    <property type="match status" value="1"/>
</dbReference>
<evidence type="ECO:0000313" key="4">
    <source>
        <dbReference type="Proteomes" id="UP000240615"/>
    </source>
</evidence>
<accession>A0ABC8CTM5</accession>
<feature type="domain" description="Glycosyltransferase subfamily 4-like N-terminal" evidence="2">
    <location>
        <begin position="69"/>
        <end position="202"/>
    </location>
</feature>
<protein>
    <submittedName>
        <fullName evidence="3">Glycosyltransferase family 4 protein</fullName>
    </submittedName>
</protein>
<dbReference type="InterPro" id="IPR050194">
    <property type="entry name" value="Glycosyltransferase_grp1"/>
</dbReference>
<feature type="domain" description="Glycosyl transferase family 1" evidence="1">
    <location>
        <begin position="206"/>
        <end position="363"/>
    </location>
</feature>
<dbReference type="EMBL" id="CP027777">
    <property type="protein sequence ID" value="AVQ39001.1"/>
    <property type="molecule type" value="Genomic_DNA"/>
</dbReference>
<reference evidence="3 4" key="1">
    <citation type="submission" date="2018-01" db="EMBL/GenBank/DDBJ databases">
        <title>Genetic Diversity of Clostridium botulinum in seafood.</title>
        <authorList>
            <person name="Athira V."/>
            <person name="Arun Jyothi P.V."/>
            <person name="Lalitha K.V."/>
            <person name="Joseph T.C."/>
        </authorList>
    </citation>
    <scope>NUCLEOTIDE SEQUENCE [LARGE SCALE GENOMIC DNA]</scope>
    <source>
        <strain evidence="3 4">Mfbjulcb8</strain>
    </source>
</reference>
<proteinExistence type="predicted"/>
<organism evidence="3 4">
    <name type="scientific">Clostridium botulinum</name>
    <dbReference type="NCBI Taxonomy" id="1491"/>
    <lineage>
        <taxon>Bacteria</taxon>
        <taxon>Bacillati</taxon>
        <taxon>Bacillota</taxon>
        <taxon>Clostridia</taxon>
        <taxon>Eubacteriales</taxon>
        <taxon>Clostridiaceae</taxon>
        <taxon>Clostridium</taxon>
    </lineage>
</organism>
<gene>
    <name evidence="3" type="ORF">C7M56_10000</name>
</gene>
<dbReference type="InterPro" id="IPR001296">
    <property type="entry name" value="Glyco_trans_1"/>
</dbReference>